<dbReference type="PANTHER" id="PTHR47708:SF2">
    <property type="entry name" value="SI:CH73-132F6.5"/>
    <property type="match status" value="1"/>
</dbReference>
<reference evidence="3" key="1">
    <citation type="journal article" date="2014" name="Int. J. Syst. Evol. Microbiol.">
        <title>Complete genome sequence of Corynebacterium casei LMG S-19264T (=DSM 44701T), isolated from a smear-ripened cheese.</title>
        <authorList>
            <consortium name="US DOE Joint Genome Institute (JGI-PGF)"/>
            <person name="Walter F."/>
            <person name="Albersmeier A."/>
            <person name="Kalinowski J."/>
            <person name="Ruckert C."/>
        </authorList>
    </citation>
    <scope>NUCLEOTIDE SEQUENCE</scope>
    <source>
        <strain evidence="3">CGMCC 1.12919</strain>
    </source>
</reference>
<dbReference type="PANTHER" id="PTHR47708">
    <property type="match status" value="1"/>
</dbReference>
<evidence type="ECO:0008006" key="5">
    <source>
        <dbReference type="Google" id="ProtNLM"/>
    </source>
</evidence>
<dbReference type="AlphaFoldDB" id="A0A916TY94"/>
<accession>A0A916TY94</accession>
<dbReference type="InterPro" id="IPR010839">
    <property type="entry name" value="AtuA_N"/>
</dbReference>
<name>A0A916TY94_9HYPH</name>
<dbReference type="Proteomes" id="UP000637002">
    <property type="component" value="Unassembled WGS sequence"/>
</dbReference>
<gene>
    <name evidence="3" type="primary">atuA</name>
    <name evidence="3" type="ORF">GCM10010994_06560</name>
</gene>
<evidence type="ECO:0000259" key="1">
    <source>
        <dbReference type="Pfam" id="PF07287"/>
    </source>
</evidence>
<organism evidence="3 4">
    <name type="scientific">Chelatococcus reniformis</name>
    <dbReference type="NCBI Taxonomy" id="1494448"/>
    <lineage>
        <taxon>Bacteria</taxon>
        <taxon>Pseudomonadati</taxon>
        <taxon>Pseudomonadota</taxon>
        <taxon>Alphaproteobacteria</taxon>
        <taxon>Hyphomicrobiales</taxon>
        <taxon>Chelatococcaceae</taxon>
        <taxon>Chelatococcus</taxon>
    </lineage>
</organism>
<reference evidence="3" key="2">
    <citation type="submission" date="2020-09" db="EMBL/GenBank/DDBJ databases">
        <authorList>
            <person name="Sun Q."/>
            <person name="Zhou Y."/>
        </authorList>
    </citation>
    <scope>NUCLEOTIDE SEQUENCE</scope>
    <source>
        <strain evidence="3">CGMCC 1.12919</strain>
    </source>
</reference>
<proteinExistence type="predicted"/>
<dbReference type="Pfam" id="PF07287">
    <property type="entry name" value="AtuA"/>
    <property type="match status" value="1"/>
</dbReference>
<dbReference type="EMBL" id="BMGG01000001">
    <property type="protein sequence ID" value="GGC50139.1"/>
    <property type="molecule type" value="Genomic_DNA"/>
</dbReference>
<evidence type="ECO:0000313" key="3">
    <source>
        <dbReference type="EMBL" id="GGC50139.1"/>
    </source>
</evidence>
<evidence type="ECO:0000313" key="4">
    <source>
        <dbReference type="Proteomes" id="UP000637002"/>
    </source>
</evidence>
<evidence type="ECO:0000259" key="2">
    <source>
        <dbReference type="Pfam" id="PF23544"/>
    </source>
</evidence>
<comment type="caution">
    <text evidence="3">The sequence shown here is derived from an EMBL/GenBank/DDBJ whole genome shotgun (WGS) entry which is preliminary data.</text>
</comment>
<feature type="domain" description="Acyclic terpene utilisation N-terminal" evidence="1">
    <location>
        <begin position="34"/>
        <end position="478"/>
    </location>
</feature>
<dbReference type="Pfam" id="PF23544">
    <property type="entry name" value="AtuA_ferredoxin"/>
    <property type="match status" value="1"/>
</dbReference>
<protein>
    <recommendedName>
        <fullName evidence="5">Terpene utilization protein AtuA</fullName>
    </recommendedName>
</protein>
<dbReference type="InterPro" id="IPR056362">
    <property type="entry name" value="AtuA-like_ferredoxin_dom"/>
</dbReference>
<sequence>MRTGALPHRCIGCNVPVNQTIGQRAEHMRQDGTVRVGGAGGFLGDSSVAAPQLIAGGNLDYLILDYLAEATMSILGRVRAKRPDLGYAHDFTDWVWKDNLAAIKAKGVKIVTNAGGVNARACRARMEALAAEAGLTFKIAIVEGDDLLARVPDFAARTETEMFSGNAFPAPKTVLSANAYLGGFPIARALAEGADVVITGRVVDSALTLGPLIHEFGWSRDDVDRLAAGSLAGHVIECGAQATGGLFTDWEDVPDWAHIGYPIIECAADGSFVVTKPAGTGGLVSPAVVAEQILYEIGDPQAYALPDVVCDFTGVAVTAVGKDRVKVDGTRGYAPSGRYKVSVTHTDGWRCIAAMPVVGRDAVRKAERQAEAVLTRVDEMLRARNLGPFRATRIEVLGAEASYGAHARTRDTREVVTRVGVEHDDRAAMDVFLREFDSPTTSMSVGTTGWFGGRPAVSPVARVFSFLIDRAEVKPTVSIGDATIIVQEGPSAEPFDAARLVRPVVDGDAPADGDMVEVPLVDVAWARSGDKGDAFNVGVIARDPAFMPYIRAALSEAKLLAFYAHEFEGGRHPAVKRYELPGLEALNFHCLDALGGGQFASLRLDPLAKGKAQQLLDLPVAVPARLLDRRAA</sequence>
<feature type="domain" description="AtuA-like ferredoxin-fold" evidence="2">
    <location>
        <begin position="518"/>
        <end position="620"/>
    </location>
</feature>
<keyword evidence="4" id="KW-1185">Reference proteome</keyword>